<feature type="domain" description="TonB-dependent receptor plug" evidence="8">
    <location>
        <begin position="138"/>
        <end position="246"/>
    </location>
</feature>
<evidence type="ECO:0000256" key="2">
    <source>
        <dbReference type="ARBA" id="ARBA00022448"/>
    </source>
</evidence>
<dbReference type="Proteomes" id="UP000245880">
    <property type="component" value="Unassembled WGS sequence"/>
</dbReference>
<dbReference type="NCBIfam" id="TIGR04056">
    <property type="entry name" value="OMP_RagA_SusC"/>
    <property type="match status" value="1"/>
</dbReference>
<evidence type="ECO:0000256" key="7">
    <source>
        <dbReference type="PROSITE-ProRule" id="PRU01360"/>
    </source>
</evidence>
<organism evidence="9 10">
    <name type="scientific">Dyadobacter jejuensis</name>
    <dbReference type="NCBI Taxonomy" id="1082580"/>
    <lineage>
        <taxon>Bacteria</taxon>
        <taxon>Pseudomonadati</taxon>
        <taxon>Bacteroidota</taxon>
        <taxon>Cytophagia</taxon>
        <taxon>Cytophagales</taxon>
        <taxon>Spirosomataceae</taxon>
        <taxon>Dyadobacter</taxon>
    </lineage>
</organism>
<comment type="subcellular location">
    <subcellularLocation>
        <location evidence="1 7">Cell outer membrane</location>
        <topology evidence="1 7">Multi-pass membrane protein</topology>
    </subcellularLocation>
</comment>
<dbReference type="SUPFAM" id="SSF49464">
    <property type="entry name" value="Carboxypeptidase regulatory domain-like"/>
    <property type="match status" value="1"/>
</dbReference>
<dbReference type="EMBL" id="QGDT01000009">
    <property type="protein sequence ID" value="PWJ56910.1"/>
    <property type="molecule type" value="Genomic_DNA"/>
</dbReference>
<dbReference type="InterPro" id="IPR008969">
    <property type="entry name" value="CarboxyPept-like_regulatory"/>
</dbReference>
<dbReference type="InterPro" id="IPR037066">
    <property type="entry name" value="Plug_dom_sf"/>
</dbReference>
<dbReference type="GO" id="GO:0009279">
    <property type="term" value="C:cell outer membrane"/>
    <property type="evidence" value="ECO:0007669"/>
    <property type="project" value="UniProtKB-SubCell"/>
</dbReference>
<evidence type="ECO:0000256" key="1">
    <source>
        <dbReference type="ARBA" id="ARBA00004571"/>
    </source>
</evidence>
<comment type="caution">
    <text evidence="9">The sequence shown here is derived from an EMBL/GenBank/DDBJ whole genome shotgun (WGS) entry which is preliminary data.</text>
</comment>
<dbReference type="InterPro" id="IPR012910">
    <property type="entry name" value="Plug_dom"/>
</dbReference>
<dbReference type="Gene3D" id="2.60.40.1120">
    <property type="entry name" value="Carboxypeptidase-like, regulatory domain"/>
    <property type="match status" value="1"/>
</dbReference>
<dbReference type="SUPFAM" id="SSF56935">
    <property type="entry name" value="Porins"/>
    <property type="match status" value="1"/>
</dbReference>
<protein>
    <submittedName>
        <fullName evidence="9">TonB-linked SusC/RagA family outer membrane protein</fullName>
    </submittedName>
</protein>
<dbReference type="InterPro" id="IPR036942">
    <property type="entry name" value="Beta-barrel_TonB_sf"/>
</dbReference>
<dbReference type="InterPro" id="IPR039426">
    <property type="entry name" value="TonB-dep_rcpt-like"/>
</dbReference>
<evidence type="ECO:0000256" key="4">
    <source>
        <dbReference type="ARBA" id="ARBA00022692"/>
    </source>
</evidence>
<keyword evidence="6 7" id="KW-0998">Cell outer membrane</keyword>
<evidence type="ECO:0000313" key="9">
    <source>
        <dbReference type="EMBL" id="PWJ56910.1"/>
    </source>
</evidence>
<keyword evidence="5 7" id="KW-0472">Membrane</keyword>
<name>A0A316AJ58_9BACT</name>
<keyword evidence="4 7" id="KW-0812">Transmembrane</keyword>
<dbReference type="Pfam" id="PF07715">
    <property type="entry name" value="Plug"/>
    <property type="match status" value="1"/>
</dbReference>
<dbReference type="InterPro" id="IPR023997">
    <property type="entry name" value="TonB-dep_OMP_SusC/RagA_CS"/>
</dbReference>
<evidence type="ECO:0000256" key="3">
    <source>
        <dbReference type="ARBA" id="ARBA00022452"/>
    </source>
</evidence>
<accession>A0A316AJ58</accession>
<evidence type="ECO:0000256" key="5">
    <source>
        <dbReference type="ARBA" id="ARBA00023136"/>
    </source>
</evidence>
<keyword evidence="10" id="KW-1185">Reference proteome</keyword>
<dbReference type="InterPro" id="IPR023996">
    <property type="entry name" value="TonB-dep_OMP_SusC/RagA"/>
</dbReference>
<reference evidence="9 10" key="1">
    <citation type="submission" date="2018-03" db="EMBL/GenBank/DDBJ databases">
        <title>Genomic Encyclopedia of Archaeal and Bacterial Type Strains, Phase II (KMG-II): from individual species to whole genera.</title>
        <authorList>
            <person name="Goeker M."/>
        </authorList>
    </citation>
    <scope>NUCLEOTIDE SEQUENCE [LARGE SCALE GENOMIC DNA]</scope>
    <source>
        <strain evidence="9 10">DSM 100346</strain>
    </source>
</reference>
<dbReference type="InterPro" id="IPR018247">
    <property type="entry name" value="EF_Hand_1_Ca_BS"/>
</dbReference>
<dbReference type="AlphaFoldDB" id="A0A316AJ58"/>
<evidence type="ECO:0000256" key="6">
    <source>
        <dbReference type="ARBA" id="ARBA00023237"/>
    </source>
</evidence>
<comment type="similarity">
    <text evidence="7">Belongs to the TonB-dependent receptor family.</text>
</comment>
<dbReference type="Gene3D" id="2.170.130.10">
    <property type="entry name" value="TonB-dependent receptor, plug domain"/>
    <property type="match status" value="1"/>
</dbReference>
<evidence type="ECO:0000259" key="8">
    <source>
        <dbReference type="Pfam" id="PF07715"/>
    </source>
</evidence>
<dbReference type="NCBIfam" id="TIGR04057">
    <property type="entry name" value="SusC_RagA_signa"/>
    <property type="match status" value="1"/>
</dbReference>
<dbReference type="PROSITE" id="PS52016">
    <property type="entry name" value="TONB_DEPENDENT_REC_3"/>
    <property type="match status" value="1"/>
</dbReference>
<proteinExistence type="inferred from homology"/>
<keyword evidence="3 7" id="KW-1134">Transmembrane beta strand</keyword>
<sequence>MRKNSAILYFRNKNRYLSRLSSFLNALIIGLGISLSMAHATEVVLDKNVVGIVTDEKGSPLPGVSIVVKNTKTGTTTNVEGKYALDRVADNAVLVFSFVGFVTQEVSIGSKTVHNIRLAASEDNLNEVVVIGYGTANKKDLTGSVGTVNVTDMNLAPVKSFDEALAGRVAGVQVTSNDGQPGSLPNIVIRGANSLTQDNSPLYVIDGFPIESNDNNALNPADIESIDILKDASATAIYGSRGANGVIMITTKSGKTGAPSINYNGSYGFLDDINRLEVLSPYEFVKLQLESNNPDIINRYLTFPEKTLEDYKSVEGIDWYEKVLQRAHMHNHSISVSGGSNTTKYSFSGSVLDQDGIFVNTGFRRYQGRFKLDQTINPKFKVGINVNYSDTKEYGTIATANGGSTSASLMYSIWSYRPFNTDQTLPFEESLTDPAINPLTDYRTNPLIQVQNEQREKFNTSINASAYAEYAITKDLKLRITGNINRGFYQDATFNNSLTRTGNPAYPQSLGVNGSEYFTKSNNFSNENTLTYRKKIGKFHNFSILGGYSQQATNSARFGAVGTQLPNEALGLSGIDEGTPQTIQSYSSQWALQSLFTRLHYDFKSKYLLDFTIRGDGSSKFAKGNRWGYFPSAAVAYKLVEEEFMKDLNFVTDAKVRLGYGVAGNNRVSDFAYLSSLNFASHNGYSFDNAVPDKGAVITALANPDLQWELTNTINAGIDLAFFNNRLTFTGDYYYKRTNDLLLNAQLPYATGYTQAFKNIGAVSNSGIELSFNSFNITRPDFKWNSSFNITFNKNKVLALTEGQEALTSTTWAIYNSNPVYIAKIGQPIAMMYGVIFDGVYQYEDFDRLASGAYALKPNIAGNGANRASIQPGDAKYRDLDNDGIINLNDYTTIGNPNPDFIGGLNNNFEYKGFDLNVFFQFSYGNDALNANRVAFENATSASSNTNQYATYLDRWSPENTSSNIPRYNGYGQNLYTSRLVEDASFLRLKTVSLGYNIASRILQPIKMKSARIYVSAQNLYTWTKYSGIDPEVSTRHSALTPGFDFSPYPRARTIVFGLNASF</sequence>
<dbReference type="Pfam" id="PF13715">
    <property type="entry name" value="CarbopepD_reg_2"/>
    <property type="match status" value="1"/>
</dbReference>
<dbReference type="Gene3D" id="2.40.170.20">
    <property type="entry name" value="TonB-dependent receptor, beta-barrel domain"/>
    <property type="match status" value="1"/>
</dbReference>
<dbReference type="PROSITE" id="PS00018">
    <property type="entry name" value="EF_HAND_1"/>
    <property type="match status" value="1"/>
</dbReference>
<evidence type="ECO:0000313" key="10">
    <source>
        <dbReference type="Proteomes" id="UP000245880"/>
    </source>
</evidence>
<dbReference type="RefSeq" id="WP_211320051.1">
    <property type="nucleotide sequence ID" value="NZ_QGDT01000009.1"/>
</dbReference>
<keyword evidence="2 7" id="KW-0813">Transport</keyword>
<gene>
    <name evidence="9" type="ORF">CLV98_10919</name>
</gene>
<dbReference type="FunFam" id="2.170.130.10:FF:000008">
    <property type="entry name" value="SusC/RagA family TonB-linked outer membrane protein"/>
    <property type="match status" value="1"/>
</dbReference>